<keyword evidence="1" id="KW-0812">Transmembrane</keyword>
<keyword evidence="4" id="KW-1185">Reference proteome</keyword>
<dbReference type="Proteomes" id="UP001649230">
    <property type="component" value="Chromosome"/>
</dbReference>
<sequence>MNRLLIWHPLLEMGFMLFVLIGGELWDEGLRRLFHCTGPKNIVGTFPSEQTLITITFLGFALFLFVRHLHVTWVRTVASALLVLAVSLLVGLSRVYFNIQYPSDVMAGYVFGGVWLSLNIMMLEIFRLTKWNKMSLSTSS</sequence>
<dbReference type="RefSeq" id="WP_235122217.1">
    <property type="nucleotide sequence ID" value="NZ_CP090978.1"/>
</dbReference>
<feature type="domain" description="Phosphatidic acid phosphatase type 2/haloperoxidase" evidence="2">
    <location>
        <begin position="44"/>
        <end position="118"/>
    </location>
</feature>
<name>A0ABY3SRM9_9BACL</name>
<feature type="transmembrane region" description="Helical" evidence="1">
    <location>
        <begin position="105"/>
        <end position="126"/>
    </location>
</feature>
<accession>A0ABY3SRM9</accession>
<evidence type="ECO:0000313" key="4">
    <source>
        <dbReference type="Proteomes" id="UP001649230"/>
    </source>
</evidence>
<proteinExistence type="predicted"/>
<dbReference type="Gene3D" id="1.20.144.10">
    <property type="entry name" value="Phosphatidic acid phosphatase type 2/haloperoxidase"/>
    <property type="match status" value="1"/>
</dbReference>
<feature type="transmembrane region" description="Helical" evidence="1">
    <location>
        <begin position="46"/>
        <end position="66"/>
    </location>
</feature>
<dbReference type="SUPFAM" id="SSF48317">
    <property type="entry name" value="Acid phosphatase/Vanadium-dependent haloperoxidase"/>
    <property type="match status" value="1"/>
</dbReference>
<dbReference type="EMBL" id="CP090978">
    <property type="protein sequence ID" value="UJF35656.1"/>
    <property type="molecule type" value="Genomic_DNA"/>
</dbReference>
<feature type="transmembrane region" description="Helical" evidence="1">
    <location>
        <begin position="7"/>
        <end position="26"/>
    </location>
</feature>
<keyword evidence="1" id="KW-0472">Membrane</keyword>
<evidence type="ECO:0000259" key="2">
    <source>
        <dbReference type="Pfam" id="PF01569"/>
    </source>
</evidence>
<reference evidence="3 4" key="1">
    <citation type="journal article" date="2024" name="Int. J. Syst. Evol. Microbiol.">
        <title>Paenibacillus hexagrammi sp. nov., a novel bacterium isolated from the gut content of Hexagrammos agrammus.</title>
        <authorList>
            <person name="Jung H.K."/>
            <person name="Kim D.G."/>
            <person name="Zin H."/>
            <person name="Park J."/>
            <person name="Jung H."/>
            <person name="Kim Y.O."/>
            <person name="Kong H.J."/>
            <person name="Kim J.W."/>
            <person name="Kim Y.S."/>
        </authorList>
    </citation>
    <scope>NUCLEOTIDE SEQUENCE [LARGE SCALE GENOMIC DNA]</scope>
    <source>
        <strain evidence="3 4">YPD9-1</strain>
    </source>
</reference>
<organism evidence="3 4">
    <name type="scientific">Paenibacillus hexagrammi</name>
    <dbReference type="NCBI Taxonomy" id="2908839"/>
    <lineage>
        <taxon>Bacteria</taxon>
        <taxon>Bacillati</taxon>
        <taxon>Bacillota</taxon>
        <taxon>Bacilli</taxon>
        <taxon>Bacillales</taxon>
        <taxon>Paenibacillaceae</taxon>
        <taxon>Paenibacillus</taxon>
    </lineage>
</organism>
<feature type="transmembrane region" description="Helical" evidence="1">
    <location>
        <begin position="78"/>
        <end position="99"/>
    </location>
</feature>
<dbReference type="Pfam" id="PF01569">
    <property type="entry name" value="PAP2"/>
    <property type="match status" value="1"/>
</dbReference>
<dbReference type="InterPro" id="IPR000326">
    <property type="entry name" value="PAP2/HPO"/>
</dbReference>
<protein>
    <submittedName>
        <fullName evidence="3">Phosphatase PAP2 family protein</fullName>
    </submittedName>
</protein>
<dbReference type="InterPro" id="IPR036938">
    <property type="entry name" value="PAP2/HPO_sf"/>
</dbReference>
<keyword evidence="1" id="KW-1133">Transmembrane helix</keyword>
<evidence type="ECO:0000313" key="3">
    <source>
        <dbReference type="EMBL" id="UJF35656.1"/>
    </source>
</evidence>
<gene>
    <name evidence="3" type="ORF">L0M14_11525</name>
</gene>
<evidence type="ECO:0000256" key="1">
    <source>
        <dbReference type="SAM" id="Phobius"/>
    </source>
</evidence>